<gene>
    <name evidence="3" type="ORF">HNQ61_003219</name>
</gene>
<comment type="similarity">
    <text evidence="1">Belongs to the RelE toxin family.</text>
</comment>
<organism evidence="3 4">
    <name type="scientific">Longimicrobium terrae</name>
    <dbReference type="NCBI Taxonomy" id="1639882"/>
    <lineage>
        <taxon>Bacteria</taxon>
        <taxon>Pseudomonadati</taxon>
        <taxon>Gemmatimonadota</taxon>
        <taxon>Longimicrobiia</taxon>
        <taxon>Longimicrobiales</taxon>
        <taxon>Longimicrobiaceae</taxon>
        <taxon>Longimicrobium</taxon>
    </lineage>
</organism>
<dbReference type="RefSeq" id="WP_170034917.1">
    <property type="nucleotide sequence ID" value="NZ_JABDTL010000001.1"/>
</dbReference>
<name>A0A841H0J8_9BACT</name>
<protein>
    <submittedName>
        <fullName evidence="3">Plasmid stabilization system protein ParE</fullName>
    </submittedName>
</protein>
<dbReference type="Pfam" id="PF05016">
    <property type="entry name" value="ParE_toxin"/>
    <property type="match status" value="1"/>
</dbReference>
<dbReference type="InterPro" id="IPR007712">
    <property type="entry name" value="RelE/ParE_toxin"/>
</dbReference>
<dbReference type="EMBL" id="JACHIA010000009">
    <property type="protein sequence ID" value="MBB6071591.1"/>
    <property type="molecule type" value="Genomic_DNA"/>
</dbReference>
<dbReference type="Gene3D" id="3.30.2310.20">
    <property type="entry name" value="RelE-like"/>
    <property type="match status" value="1"/>
</dbReference>
<dbReference type="InterPro" id="IPR035093">
    <property type="entry name" value="RelE/ParE_toxin_dom_sf"/>
</dbReference>
<comment type="caution">
    <text evidence="3">The sequence shown here is derived from an EMBL/GenBank/DDBJ whole genome shotgun (WGS) entry which is preliminary data.</text>
</comment>
<dbReference type="AlphaFoldDB" id="A0A841H0J8"/>
<evidence type="ECO:0000313" key="3">
    <source>
        <dbReference type="EMBL" id="MBB6071591.1"/>
    </source>
</evidence>
<dbReference type="InterPro" id="IPR051803">
    <property type="entry name" value="TA_system_RelE-like_toxin"/>
</dbReference>
<evidence type="ECO:0000256" key="1">
    <source>
        <dbReference type="ARBA" id="ARBA00006226"/>
    </source>
</evidence>
<accession>A0A841H0J8</accession>
<evidence type="ECO:0000313" key="4">
    <source>
        <dbReference type="Proteomes" id="UP000582837"/>
    </source>
</evidence>
<dbReference type="PANTHER" id="PTHR33755:SF8">
    <property type="entry name" value="TOXIN PARE2"/>
    <property type="match status" value="1"/>
</dbReference>
<reference evidence="3 4" key="1">
    <citation type="submission" date="2020-08" db="EMBL/GenBank/DDBJ databases">
        <title>Genomic Encyclopedia of Type Strains, Phase IV (KMG-IV): sequencing the most valuable type-strain genomes for metagenomic binning, comparative biology and taxonomic classification.</title>
        <authorList>
            <person name="Goeker M."/>
        </authorList>
    </citation>
    <scope>NUCLEOTIDE SEQUENCE [LARGE SCALE GENOMIC DNA]</scope>
    <source>
        <strain evidence="3 4">DSM 29007</strain>
    </source>
</reference>
<proteinExistence type="inferred from homology"/>
<sequence length="93" mass="10884">MRIRIHLEAEADLLDAYDGLRDKGVAEAFQAEIARAFDLLLEFPRLGRAYGSVRSVLIRLFRYRVIYRVEGDEIVILAVAHQSRDEAFWYKRL</sequence>
<dbReference type="Proteomes" id="UP000582837">
    <property type="component" value="Unassembled WGS sequence"/>
</dbReference>
<keyword evidence="2" id="KW-1277">Toxin-antitoxin system</keyword>
<evidence type="ECO:0000256" key="2">
    <source>
        <dbReference type="ARBA" id="ARBA00022649"/>
    </source>
</evidence>
<dbReference type="SUPFAM" id="SSF143011">
    <property type="entry name" value="RelE-like"/>
    <property type="match status" value="1"/>
</dbReference>
<dbReference type="PANTHER" id="PTHR33755">
    <property type="entry name" value="TOXIN PARE1-RELATED"/>
    <property type="match status" value="1"/>
</dbReference>
<keyword evidence="4" id="KW-1185">Reference proteome</keyword>